<dbReference type="GO" id="GO:0005737">
    <property type="term" value="C:cytoplasm"/>
    <property type="evidence" value="ECO:0007669"/>
    <property type="project" value="TreeGrafter"/>
</dbReference>
<dbReference type="VEuPathDB" id="FungiDB:VP01_1253g1"/>
<dbReference type="STRING" id="27349.A0A0L6VPD6"/>
<organism evidence="1 2">
    <name type="scientific">Puccinia sorghi</name>
    <dbReference type="NCBI Taxonomy" id="27349"/>
    <lineage>
        <taxon>Eukaryota</taxon>
        <taxon>Fungi</taxon>
        <taxon>Dikarya</taxon>
        <taxon>Basidiomycota</taxon>
        <taxon>Pucciniomycotina</taxon>
        <taxon>Pucciniomycetes</taxon>
        <taxon>Pucciniales</taxon>
        <taxon>Pucciniaceae</taxon>
        <taxon>Puccinia</taxon>
    </lineage>
</organism>
<protein>
    <recommendedName>
        <fullName evidence="3">FAM86 N-terminal domain-containing protein</fullName>
    </recommendedName>
</protein>
<dbReference type="Pfam" id="PF10294">
    <property type="entry name" value="Methyltransf_16"/>
    <property type="match status" value="1"/>
</dbReference>
<name>A0A0L6VPD6_9BASI</name>
<dbReference type="Proteomes" id="UP000037035">
    <property type="component" value="Unassembled WGS sequence"/>
</dbReference>
<dbReference type="GO" id="GO:0008757">
    <property type="term" value="F:S-adenosylmethionine-dependent methyltransferase activity"/>
    <property type="evidence" value="ECO:0007669"/>
    <property type="project" value="UniProtKB-ARBA"/>
</dbReference>
<dbReference type="CDD" id="cd02440">
    <property type="entry name" value="AdoMet_MTases"/>
    <property type="match status" value="1"/>
</dbReference>
<dbReference type="OrthoDB" id="194386at2759"/>
<comment type="caution">
    <text evidence="1">The sequence shown here is derived from an EMBL/GenBank/DDBJ whole genome shotgun (WGS) entry which is preliminary data.</text>
</comment>
<accession>A0A0L6VPD6</accession>
<gene>
    <name evidence="1" type="ORF">VP01_1253g1</name>
</gene>
<evidence type="ECO:0000313" key="1">
    <source>
        <dbReference type="EMBL" id="KNZ62571.1"/>
    </source>
</evidence>
<evidence type="ECO:0008006" key="3">
    <source>
        <dbReference type="Google" id="ProtNLM"/>
    </source>
</evidence>
<keyword evidence="2" id="KW-1185">Reference proteome</keyword>
<reference evidence="1 2" key="1">
    <citation type="submission" date="2015-08" db="EMBL/GenBank/DDBJ databases">
        <title>Next Generation Sequencing and Analysis of the Genome of Puccinia sorghi L Schw, the Causal Agent of Maize Common Rust.</title>
        <authorList>
            <person name="Rochi L."/>
            <person name="Burguener G."/>
            <person name="Darino M."/>
            <person name="Turjanski A."/>
            <person name="Kreff E."/>
            <person name="Dieguez M.J."/>
            <person name="Sacco F."/>
        </authorList>
    </citation>
    <scope>NUCLEOTIDE SEQUENCE [LARGE SCALE GENOMIC DNA]</scope>
    <source>
        <strain evidence="1 2">RO10H11247</strain>
    </source>
</reference>
<dbReference type="PANTHER" id="PTHR14614">
    <property type="entry name" value="HEPATOCELLULAR CARCINOMA-ASSOCIATED ANTIGEN"/>
    <property type="match status" value="1"/>
</dbReference>
<evidence type="ECO:0000313" key="2">
    <source>
        <dbReference type="Proteomes" id="UP000037035"/>
    </source>
</evidence>
<proteinExistence type="predicted"/>
<dbReference type="SUPFAM" id="SSF53335">
    <property type="entry name" value="S-adenosyl-L-methionine-dependent methyltransferases"/>
    <property type="match status" value="1"/>
</dbReference>
<sequence length="386" mass="43547">MFSVELASLQRHYAAQSPNNPALIPSPPFPTNHWLTKQNNQQELYNTLVVNNNYNPSNWHRSFWKRIINQIEELEQEINHNILNYYISLLSITTTTPTQILTYYYGPLEHRTKWSQINLHENKVTHLITQQVKHLTDLKLSNQASISQGTTGLQTWGASVCLANHLILNRHALLHQQRDITVIELGSGTGLVGILAHQLNPRNQLWLSDVSPEVLTRLRQNIHLNGQHNSRVSVQHLDWNQETLRLDPGVSPLVLGADVIYDPHILPGLVRTIQHFLSSHPAQSVDGVKQEPQALICSLVRTTHTWNTFLSICRREDIQIEFLDTRPAINAARSDADGILFPQALDPTIAYTQDNLVLVRLTSSPTTAIGDGAVSPFKEELVSPVP</sequence>
<dbReference type="PANTHER" id="PTHR14614:SF130">
    <property type="entry name" value="PROTEIN-LYSINE N-METHYLTRANSFERASE EEF2KMT"/>
    <property type="match status" value="1"/>
</dbReference>
<dbReference type="InterPro" id="IPR019410">
    <property type="entry name" value="Methyltransf_16"/>
</dbReference>
<dbReference type="Gene3D" id="3.40.50.150">
    <property type="entry name" value="Vaccinia Virus protein VP39"/>
    <property type="match status" value="1"/>
</dbReference>
<dbReference type="InterPro" id="IPR029063">
    <property type="entry name" value="SAM-dependent_MTases_sf"/>
</dbReference>
<dbReference type="AlphaFoldDB" id="A0A0L6VPD6"/>
<dbReference type="EMBL" id="LAVV01002821">
    <property type="protein sequence ID" value="KNZ62571.1"/>
    <property type="molecule type" value="Genomic_DNA"/>
</dbReference>